<accession>A0A0V1J6C1</accession>
<evidence type="ECO:0000313" key="2">
    <source>
        <dbReference type="Proteomes" id="UP000054805"/>
    </source>
</evidence>
<proteinExistence type="predicted"/>
<dbReference type="AlphaFoldDB" id="A0A0V1J6C1"/>
<dbReference type="EMBL" id="JYDS01000034">
    <property type="protein sequence ID" value="KRZ30515.1"/>
    <property type="molecule type" value="Genomic_DNA"/>
</dbReference>
<comment type="caution">
    <text evidence="1">The sequence shown here is derived from an EMBL/GenBank/DDBJ whole genome shotgun (WGS) entry which is preliminary data.</text>
</comment>
<dbReference type="Proteomes" id="UP000054805">
    <property type="component" value="Unassembled WGS sequence"/>
</dbReference>
<organism evidence="1 2">
    <name type="scientific">Trichinella pseudospiralis</name>
    <name type="common">Parasitic roundworm</name>
    <dbReference type="NCBI Taxonomy" id="6337"/>
    <lineage>
        <taxon>Eukaryota</taxon>
        <taxon>Metazoa</taxon>
        <taxon>Ecdysozoa</taxon>
        <taxon>Nematoda</taxon>
        <taxon>Enoplea</taxon>
        <taxon>Dorylaimia</taxon>
        <taxon>Trichinellida</taxon>
        <taxon>Trichinellidae</taxon>
        <taxon>Trichinella</taxon>
    </lineage>
</organism>
<protein>
    <submittedName>
        <fullName evidence="1">Uncharacterized protein</fullName>
    </submittedName>
</protein>
<evidence type="ECO:0000313" key="1">
    <source>
        <dbReference type="EMBL" id="KRZ30515.1"/>
    </source>
</evidence>
<reference evidence="1 2" key="1">
    <citation type="submission" date="2015-01" db="EMBL/GenBank/DDBJ databases">
        <title>Evolution of Trichinella species and genotypes.</title>
        <authorList>
            <person name="Korhonen P.K."/>
            <person name="Edoardo P."/>
            <person name="Giuseppe L.R."/>
            <person name="Gasser R.B."/>
        </authorList>
    </citation>
    <scope>NUCLEOTIDE SEQUENCE [LARGE SCALE GENOMIC DNA]</scope>
    <source>
        <strain evidence="1">ISS588</strain>
    </source>
</reference>
<keyword evidence="2" id="KW-1185">Reference proteome</keyword>
<sequence>MRSICESLKHHISSRETHVNDRLYSYISHTDVTIGSLTTAVNPTDSDESKVISVSLKTMNNVVHQQCKTLFNYKQPLLIAYSKRRQFVCIC</sequence>
<name>A0A0V1J6C1_TRIPS</name>
<gene>
    <name evidence="1" type="ORF">T4B_2936</name>
</gene>